<evidence type="ECO:0000256" key="2">
    <source>
        <dbReference type="ARBA" id="ARBA00004123"/>
    </source>
</evidence>
<proteinExistence type="inferred from homology"/>
<name>A0A667XM43_9TELE</name>
<protein>
    <submittedName>
        <fullName evidence="10">Elongin B</fullName>
    </submittedName>
</protein>
<dbReference type="GO" id="GO:0046872">
    <property type="term" value="F:metal ion binding"/>
    <property type="evidence" value="ECO:0007669"/>
    <property type="project" value="UniProtKB-KW"/>
</dbReference>
<dbReference type="InterPro" id="IPR045249">
    <property type="entry name" value="HARBI1-like"/>
</dbReference>
<keyword evidence="11" id="KW-1185">Reference proteome</keyword>
<dbReference type="Pfam" id="PF13359">
    <property type="entry name" value="DDE_Tnp_4"/>
    <property type="match status" value="1"/>
</dbReference>
<reference evidence="10" key="3">
    <citation type="submission" date="2025-09" db="UniProtKB">
        <authorList>
            <consortium name="Ensembl"/>
        </authorList>
    </citation>
    <scope>IDENTIFICATION</scope>
</reference>
<dbReference type="Ensembl" id="ENSMMDT00005010436.1">
    <property type="protein sequence ID" value="ENSMMDP00005010126.1"/>
    <property type="gene ID" value="ENSMMDG00005005512.1"/>
</dbReference>
<dbReference type="PANTHER" id="PTHR22930">
    <property type="match status" value="1"/>
</dbReference>
<dbReference type="AlphaFoldDB" id="A0A667XM43"/>
<evidence type="ECO:0000313" key="10">
    <source>
        <dbReference type="Ensembl" id="ENSMMDP00005010126.1"/>
    </source>
</evidence>
<evidence type="ECO:0000313" key="11">
    <source>
        <dbReference type="Proteomes" id="UP000472263"/>
    </source>
</evidence>
<dbReference type="GO" id="GO:0005634">
    <property type="term" value="C:nucleus"/>
    <property type="evidence" value="ECO:0007669"/>
    <property type="project" value="UniProtKB-SubCell"/>
</dbReference>
<feature type="region of interest" description="Disordered" evidence="8">
    <location>
        <begin position="376"/>
        <end position="396"/>
    </location>
</feature>
<evidence type="ECO:0000256" key="6">
    <source>
        <dbReference type="ARBA" id="ARBA00022801"/>
    </source>
</evidence>
<comment type="similarity">
    <text evidence="3">Belongs to the HARBI1 family.</text>
</comment>
<dbReference type="InterPro" id="IPR027806">
    <property type="entry name" value="HARBI1_dom"/>
</dbReference>
<dbReference type="GO" id="GO:0004518">
    <property type="term" value="F:nuclease activity"/>
    <property type="evidence" value="ECO:0007669"/>
    <property type="project" value="UniProtKB-KW"/>
</dbReference>
<evidence type="ECO:0000256" key="5">
    <source>
        <dbReference type="ARBA" id="ARBA00022723"/>
    </source>
</evidence>
<evidence type="ECO:0000256" key="7">
    <source>
        <dbReference type="ARBA" id="ARBA00023242"/>
    </source>
</evidence>
<accession>A0A667XM43</accession>
<comment type="cofactor">
    <cofactor evidence="1">
        <name>a divalent metal cation</name>
        <dbReference type="ChEBI" id="CHEBI:60240"/>
    </cofactor>
</comment>
<dbReference type="Proteomes" id="UP000472263">
    <property type="component" value="Chromosome 8"/>
</dbReference>
<dbReference type="PANTHER" id="PTHR22930:SF255">
    <property type="entry name" value="ELONGIN B"/>
    <property type="match status" value="1"/>
</dbReference>
<evidence type="ECO:0000256" key="4">
    <source>
        <dbReference type="ARBA" id="ARBA00022722"/>
    </source>
</evidence>
<reference evidence="10" key="1">
    <citation type="submission" date="2019-06" db="EMBL/GenBank/DDBJ databases">
        <authorList>
            <consortium name="Wellcome Sanger Institute Data Sharing"/>
        </authorList>
    </citation>
    <scope>NUCLEOTIDE SEQUENCE [LARGE SCALE GENOMIC DNA]</scope>
</reference>
<reference evidence="10" key="2">
    <citation type="submission" date="2025-08" db="UniProtKB">
        <authorList>
            <consortium name="Ensembl"/>
        </authorList>
    </citation>
    <scope>IDENTIFICATION</scope>
</reference>
<keyword evidence="6" id="KW-0378">Hydrolase</keyword>
<gene>
    <name evidence="10" type="primary">LOC115363408</name>
</gene>
<feature type="compositionally biased region" description="Acidic residues" evidence="8">
    <location>
        <begin position="381"/>
        <end position="392"/>
    </location>
</feature>
<dbReference type="GeneTree" id="ENSGT00940000154348"/>
<feature type="domain" description="DDE Tnp4" evidence="9">
    <location>
        <begin position="240"/>
        <end position="362"/>
    </location>
</feature>
<dbReference type="InParanoid" id="A0A667XM43"/>
<keyword evidence="5" id="KW-0479">Metal-binding</keyword>
<evidence type="ECO:0000259" key="9">
    <source>
        <dbReference type="Pfam" id="PF13359"/>
    </source>
</evidence>
<evidence type="ECO:0000256" key="8">
    <source>
        <dbReference type="SAM" id="MobiDB-lite"/>
    </source>
</evidence>
<dbReference type="GO" id="GO:0016787">
    <property type="term" value="F:hydrolase activity"/>
    <property type="evidence" value="ECO:0007669"/>
    <property type="project" value="UniProtKB-KW"/>
</dbReference>
<evidence type="ECO:0000256" key="1">
    <source>
        <dbReference type="ARBA" id="ARBA00001968"/>
    </source>
</evidence>
<keyword evidence="7" id="KW-0539">Nucleus</keyword>
<keyword evidence="4" id="KW-0540">Nuclease</keyword>
<sequence length="410" mass="45766">MDLSEHVLSAGRAVLDWVQREWEPLSQAELEQRLDQAVEEILEADLVAKVKAQPPAAIYLQLVQSPAAAEPQVVPAEAALCPAEEEPQGGQEYITELLQSSKSQHSRARLAGRARLSLSHTVLLSLTLLSKRISYRSVSTRFRLEKGNIHRIFFSFCERVNILEEEQIRWPVGEEAAEALFPLSSLLGKAEGPEVQGVPQVLGVLGHTRIPIRLPIGKHDVESTVPEVKRMKKEAHPDSWLNLELTCDRRGRFLHCRISKGSDTDRAGDLRDKLKQHPELMPPGSCLVARAGYPLTAHILTPYVGSLGPRENLYNKTLEVHFSILDQAVASLKARFQRLRYLDIGNYERARAVVLTACVLHNVFLDMGHVVQGDVEKEEASDQDGEGELDEEGVSRRDAVSHLLYKDLDS</sequence>
<organism evidence="10 11">
    <name type="scientific">Myripristis murdjan</name>
    <name type="common">pinecone soldierfish</name>
    <dbReference type="NCBI Taxonomy" id="586833"/>
    <lineage>
        <taxon>Eukaryota</taxon>
        <taxon>Metazoa</taxon>
        <taxon>Chordata</taxon>
        <taxon>Craniata</taxon>
        <taxon>Vertebrata</taxon>
        <taxon>Euteleostomi</taxon>
        <taxon>Actinopterygii</taxon>
        <taxon>Neopterygii</taxon>
        <taxon>Teleostei</taxon>
        <taxon>Neoteleostei</taxon>
        <taxon>Acanthomorphata</taxon>
        <taxon>Holocentriformes</taxon>
        <taxon>Holocentridae</taxon>
        <taxon>Myripristis</taxon>
    </lineage>
</organism>
<comment type="subcellular location">
    <subcellularLocation>
        <location evidence="2">Nucleus</location>
    </subcellularLocation>
</comment>
<evidence type="ECO:0000256" key="3">
    <source>
        <dbReference type="ARBA" id="ARBA00006958"/>
    </source>
</evidence>